<evidence type="ECO:0000256" key="1">
    <source>
        <dbReference type="SAM" id="Phobius"/>
    </source>
</evidence>
<name>A0A7C9UWD0_9PROT</name>
<organism evidence="2 3">
    <name type="scientific">Magnetospirillum aberrantis SpK</name>
    <dbReference type="NCBI Taxonomy" id="908842"/>
    <lineage>
        <taxon>Bacteria</taxon>
        <taxon>Pseudomonadati</taxon>
        <taxon>Pseudomonadota</taxon>
        <taxon>Alphaproteobacteria</taxon>
        <taxon>Rhodospirillales</taxon>
        <taxon>Rhodospirillaceae</taxon>
        <taxon>Magnetospirillum</taxon>
    </lineage>
</organism>
<dbReference type="AlphaFoldDB" id="A0A7C9UWD0"/>
<feature type="transmembrane region" description="Helical" evidence="1">
    <location>
        <begin position="7"/>
        <end position="31"/>
    </location>
</feature>
<reference evidence="2 3" key="1">
    <citation type="submission" date="2020-02" db="EMBL/GenBank/DDBJ databases">
        <authorList>
            <person name="Dziuba M."/>
            <person name="Kuznetsov B."/>
            <person name="Mardanov A."/>
            <person name="Ravin N."/>
            <person name="Grouzdev D."/>
        </authorList>
    </citation>
    <scope>NUCLEOTIDE SEQUENCE [LARGE SCALE GENOMIC DNA]</scope>
    <source>
        <strain evidence="2 3">SpK</strain>
    </source>
</reference>
<evidence type="ECO:0000313" key="2">
    <source>
        <dbReference type="EMBL" id="NFV80629.1"/>
    </source>
</evidence>
<dbReference type="RefSeq" id="WP_163679188.1">
    <property type="nucleotide sequence ID" value="NZ_JAAIYP010000037.1"/>
</dbReference>
<keyword evidence="1" id="KW-0812">Transmembrane</keyword>
<evidence type="ECO:0008006" key="4">
    <source>
        <dbReference type="Google" id="ProtNLM"/>
    </source>
</evidence>
<comment type="caution">
    <text evidence="2">The sequence shown here is derived from an EMBL/GenBank/DDBJ whole genome shotgun (WGS) entry which is preliminary data.</text>
</comment>
<keyword evidence="3" id="KW-1185">Reference proteome</keyword>
<accession>A0A7C9UWD0</accession>
<evidence type="ECO:0000313" key="3">
    <source>
        <dbReference type="Proteomes" id="UP000480684"/>
    </source>
</evidence>
<keyword evidence="1" id="KW-1133">Transmembrane helix</keyword>
<protein>
    <recommendedName>
        <fullName evidence="4">RDD family protein</fullName>
    </recommendedName>
</protein>
<feature type="transmembrane region" description="Helical" evidence="1">
    <location>
        <begin position="37"/>
        <end position="55"/>
    </location>
</feature>
<dbReference type="Proteomes" id="UP000480684">
    <property type="component" value="Unassembled WGS sequence"/>
</dbReference>
<gene>
    <name evidence="2" type="ORF">G4223_10970</name>
</gene>
<keyword evidence="1" id="KW-0472">Membrane</keyword>
<sequence>MTRTLFLRWLLACGIDYLLLAAAVVILVLGWPGVREPLSTIAMIFAVGLFSQPLGEILGGTVGQRLAGIRLVWTSGDPLRGAVLRHGYRLGMLWAVVDAIRYWYLHRPLGWEWHPRRPLSLAQAACDPISAEQNMGGPSS</sequence>
<dbReference type="EMBL" id="JAAIYP010000037">
    <property type="protein sequence ID" value="NFV80629.1"/>
    <property type="molecule type" value="Genomic_DNA"/>
</dbReference>
<proteinExistence type="predicted"/>